<dbReference type="AlphaFoldDB" id="A0A8B5W178"/>
<organism evidence="2 3">
    <name type="scientific">Enterococcus avium</name>
    <name type="common">Streptococcus avium</name>
    <dbReference type="NCBI Taxonomy" id="33945"/>
    <lineage>
        <taxon>Bacteria</taxon>
        <taxon>Bacillati</taxon>
        <taxon>Bacillota</taxon>
        <taxon>Bacilli</taxon>
        <taxon>Lactobacillales</taxon>
        <taxon>Enterococcaceae</taxon>
        <taxon>Enterococcus</taxon>
    </lineage>
</organism>
<dbReference type="InterPro" id="IPR043502">
    <property type="entry name" value="DNA/RNA_pol_sf"/>
</dbReference>
<feature type="domain" description="Reverse transcriptase" evidence="1">
    <location>
        <begin position="80"/>
        <end position="285"/>
    </location>
</feature>
<dbReference type="PROSITE" id="PS50878">
    <property type="entry name" value="RT_POL"/>
    <property type="match status" value="1"/>
</dbReference>
<evidence type="ECO:0000313" key="2">
    <source>
        <dbReference type="EMBL" id="TRZ34418.1"/>
    </source>
</evidence>
<comment type="caution">
    <text evidence="2">The sequence shown here is derived from an EMBL/GenBank/DDBJ whole genome shotgun (WGS) entry which is preliminary data.</text>
</comment>
<dbReference type="Proteomes" id="UP000316316">
    <property type="component" value="Unassembled WGS sequence"/>
</dbReference>
<protein>
    <recommendedName>
        <fullName evidence="1">Reverse transcriptase domain-containing protein</fullName>
    </recommendedName>
</protein>
<evidence type="ECO:0000313" key="3">
    <source>
        <dbReference type="Proteomes" id="UP000316316"/>
    </source>
</evidence>
<name>A0A8B5W178_ENTAV</name>
<reference evidence="2 3" key="1">
    <citation type="submission" date="2017-10" db="EMBL/GenBank/DDBJ databases">
        <title>FDA dAtabase for Regulatory Grade micrObial Sequences (FDA-ARGOS): Supporting development and validation of Infectious Disease Dx tests.</title>
        <authorList>
            <person name="Campos J."/>
            <person name="Goldberg B."/>
            <person name="Tallon L.J."/>
            <person name="Sadzewicz L."/>
            <person name="Sengamalay N."/>
            <person name="Ott S."/>
            <person name="Godinez A."/>
            <person name="Nagaraj S."/>
            <person name="Vyas G."/>
            <person name="Aluvathingal J."/>
            <person name="Nadendla S."/>
            <person name="Geyer C."/>
            <person name="Nandy P."/>
            <person name="Hobson J."/>
            <person name="Sichtig H."/>
        </authorList>
    </citation>
    <scope>NUCLEOTIDE SEQUENCE [LARGE SCALE GENOMIC DNA]</scope>
    <source>
        <strain evidence="2 3">FDAARGOS_185</strain>
    </source>
</reference>
<dbReference type="InterPro" id="IPR051083">
    <property type="entry name" value="GrpII_Intron_Splice-Mob/Def"/>
</dbReference>
<accession>A0A8B5W178</accession>
<evidence type="ECO:0000259" key="1">
    <source>
        <dbReference type="PROSITE" id="PS50878"/>
    </source>
</evidence>
<gene>
    <name evidence="2" type="ORF">AUF17_10120</name>
</gene>
<dbReference type="InterPro" id="IPR000477">
    <property type="entry name" value="RT_dom"/>
</dbReference>
<dbReference type="SUPFAM" id="SSF56672">
    <property type="entry name" value="DNA/RNA polymerases"/>
    <property type="match status" value="1"/>
</dbReference>
<dbReference type="EMBL" id="PDXQ01000001">
    <property type="protein sequence ID" value="TRZ34418.1"/>
    <property type="molecule type" value="Genomic_DNA"/>
</dbReference>
<sequence length="285" mass="33210">MSTELRYCEYYQMQETFDWLYQRGLDNRTKGINLYDLIVSENNILLAYRMIKRNTGAKTCGVDKQTIEDFKIVNRDAFIKEIRQALENYHPHDIVKIEIPKPNGKTRPLGIPTMRDRLIQQMFKQILEPICEAKFYKHSYGFRPNRSTEHAIARCATLANAGQCHYVVDIDIKGFFDNVNHNKLLKQLYTIGVKDKRVLTIISKMLKTSERGFPASTKGTTQGSILSPLLSNVVLNDLDWWITTQWEDFPTRHPYSTPGIRSRYLRKNSKLKLMHIVRYADDCAP</sequence>
<dbReference type="CDD" id="cd01651">
    <property type="entry name" value="RT_G2_intron"/>
    <property type="match status" value="1"/>
</dbReference>
<dbReference type="PANTHER" id="PTHR34047">
    <property type="entry name" value="NUCLEAR INTRON MATURASE 1, MITOCHONDRIAL-RELATED"/>
    <property type="match status" value="1"/>
</dbReference>
<dbReference type="PANTHER" id="PTHR34047:SF8">
    <property type="entry name" value="PROTEIN YKFC"/>
    <property type="match status" value="1"/>
</dbReference>
<dbReference type="Pfam" id="PF00078">
    <property type="entry name" value="RVT_1"/>
    <property type="match status" value="1"/>
</dbReference>
<proteinExistence type="predicted"/>